<dbReference type="EMBL" id="LFZS01000013">
    <property type="protein sequence ID" value="ONN53046.1"/>
    <property type="molecule type" value="Genomic_DNA"/>
</dbReference>
<dbReference type="Proteomes" id="UP000189376">
    <property type="component" value="Unassembled WGS sequence"/>
</dbReference>
<accession>A0A1V2UT29</accession>
<dbReference type="AlphaFoldDB" id="A0A1V2UT29"/>
<evidence type="ECO:0000313" key="3">
    <source>
        <dbReference type="Proteomes" id="UP000189376"/>
    </source>
</evidence>
<feature type="region of interest" description="Disordered" evidence="1">
    <location>
        <begin position="1"/>
        <end position="20"/>
    </location>
</feature>
<keyword evidence="3" id="KW-1185">Reference proteome</keyword>
<dbReference type="GO" id="GO:0008893">
    <property type="term" value="F:guanosine-3',5'-bis(diphosphate) 3'-diphosphatase activity"/>
    <property type="evidence" value="ECO:0007669"/>
    <property type="project" value="TreeGrafter"/>
</dbReference>
<proteinExistence type="predicted"/>
<comment type="caution">
    <text evidence="2">The sequence shown here is derived from an EMBL/GenBank/DDBJ whole genome shotgun (WGS) entry which is preliminary data.</text>
</comment>
<dbReference type="Gene3D" id="1.10.3210.10">
    <property type="entry name" value="Hypothetical protein af1432"/>
    <property type="match status" value="1"/>
</dbReference>
<keyword evidence="2" id="KW-0378">Hydrolase</keyword>
<dbReference type="SUPFAM" id="SSF109604">
    <property type="entry name" value="HD-domain/PDEase-like"/>
    <property type="match status" value="1"/>
</dbReference>
<dbReference type="PANTHER" id="PTHR46246:SF1">
    <property type="entry name" value="GUANOSINE-3',5'-BIS(DIPHOSPHATE) 3'-PYROPHOSPHOHYDROLASE MESH1"/>
    <property type="match status" value="1"/>
</dbReference>
<evidence type="ECO:0000313" key="2">
    <source>
        <dbReference type="EMBL" id="ONN53046.1"/>
    </source>
</evidence>
<gene>
    <name evidence="2" type="ORF">AC058_15005</name>
</gene>
<reference evidence="2 3" key="1">
    <citation type="submission" date="2015-07" db="EMBL/GenBank/DDBJ databases">
        <title>Acinetobacter yuneri, a novel member of Acinetobacter calcoaceticus-Acinetobacter baumannii complex isolated from clinical specimen.</title>
        <authorList>
            <person name="Yu Y."/>
        </authorList>
    </citation>
    <scope>NUCLEOTIDE SEQUENCE [LARGE SCALE GENOMIC DNA]</scope>
    <source>
        <strain evidence="2 3">A362</strain>
    </source>
</reference>
<name>A0A1V2UT29_9GAMM</name>
<dbReference type="InterPro" id="IPR052194">
    <property type="entry name" value="MESH1"/>
</dbReference>
<organism evidence="2 3">
    <name type="scientific">Acinetobacter genomosp. 33YU</name>
    <dbReference type="NCBI Taxonomy" id="1675530"/>
    <lineage>
        <taxon>Bacteria</taxon>
        <taxon>Pseudomonadati</taxon>
        <taxon>Pseudomonadota</taxon>
        <taxon>Gammaproteobacteria</taxon>
        <taxon>Moraxellales</taxon>
        <taxon>Moraxellaceae</taxon>
        <taxon>Acinetobacter</taxon>
    </lineage>
</organism>
<protein>
    <submittedName>
        <fullName evidence="2">Phosphohydrolase</fullName>
    </submittedName>
</protein>
<dbReference type="RefSeq" id="WP_077169849.1">
    <property type="nucleotide sequence ID" value="NZ_LFZS01000013.1"/>
</dbReference>
<dbReference type="Pfam" id="PF13328">
    <property type="entry name" value="HD_4"/>
    <property type="match status" value="1"/>
</dbReference>
<evidence type="ECO:0000256" key="1">
    <source>
        <dbReference type="SAM" id="MobiDB-lite"/>
    </source>
</evidence>
<dbReference type="PANTHER" id="PTHR46246">
    <property type="entry name" value="GUANOSINE-3',5'-BIS(DIPHOSPHATE) 3'-PYROPHOSPHOHYDROLASE MESH1"/>
    <property type="match status" value="1"/>
</dbReference>
<sequence length="146" mass="16770">MTQNQVELAETLSKESHQGQKYGPHDYFEYHIKGVVNSLIEHQFSEIYIITALLHDSVEDTPLTLDKIESLFGKEIRDAVDALTKREDETREEYLLRCSLNPIARVVKLHDAAFNAHNSHKDNNHSRVAYYLQTMLTVSTAQDRLG</sequence>